<dbReference type="InterPro" id="IPR038690">
    <property type="entry name" value="NusG_2_sf"/>
</dbReference>
<reference evidence="2 3" key="1">
    <citation type="submission" date="2014-02" db="EMBL/GenBank/DDBJ databases">
        <title>Kosmotoga genome sequencing.</title>
        <authorList>
            <person name="Pollo S.M."/>
            <person name="Charchuk R."/>
            <person name="Nesbo C.L."/>
        </authorList>
    </citation>
    <scope>NUCLEOTIDE SEQUENCE [LARGE SCALE GENOMIC DNA]</scope>
    <source>
        <strain evidence="2 3">S304</strain>
    </source>
</reference>
<evidence type="ECO:0000313" key="2">
    <source>
        <dbReference type="EMBL" id="OAA29721.1"/>
    </source>
</evidence>
<gene>
    <name evidence="2" type="ORF">AT15_01385</name>
</gene>
<sequence>MKLVTRNDVIIIALLIVTILFISIRAPYRSTEAEVYVSGKAYMKIDLSKDATYNIENHMTVEVLAGKIRAKESDCPEKLCVKQGWISSPGVPIVCLPNKIVIEIISTTSGETMDAITR</sequence>
<dbReference type="OrthoDB" id="47603at2"/>
<comment type="caution">
    <text evidence="2">The sequence shown here is derived from an EMBL/GenBank/DDBJ whole genome shotgun (WGS) entry which is preliminary data.</text>
</comment>
<dbReference type="AlphaFoldDB" id="A0A176JZZ9"/>
<proteinExistence type="predicted"/>
<dbReference type="RefSeq" id="WP_068347948.1">
    <property type="nucleotide sequence ID" value="NZ_JFHK01000017.1"/>
</dbReference>
<dbReference type="Proteomes" id="UP000077339">
    <property type="component" value="Unassembled WGS sequence"/>
</dbReference>
<keyword evidence="1" id="KW-1133">Transmembrane helix</keyword>
<keyword evidence="3" id="KW-1185">Reference proteome</keyword>
<feature type="transmembrane region" description="Helical" evidence="1">
    <location>
        <begin position="9"/>
        <end position="28"/>
    </location>
</feature>
<evidence type="ECO:0000313" key="3">
    <source>
        <dbReference type="Proteomes" id="UP000077339"/>
    </source>
</evidence>
<dbReference type="STRING" id="1453497.AT15_01385"/>
<name>A0A176JZZ9_9BACT</name>
<dbReference type="Pfam" id="PF07009">
    <property type="entry name" value="NusG_II"/>
    <property type="match status" value="1"/>
</dbReference>
<dbReference type="Gene3D" id="2.60.320.10">
    <property type="entry name" value="N-utilization substance G protein NusG, insert domain"/>
    <property type="match status" value="1"/>
</dbReference>
<dbReference type="PATRIC" id="fig|1453497.3.peg.288"/>
<dbReference type="EMBL" id="JFHK01000017">
    <property type="protein sequence ID" value="OAA29721.1"/>
    <property type="molecule type" value="Genomic_DNA"/>
</dbReference>
<evidence type="ECO:0000256" key="1">
    <source>
        <dbReference type="SAM" id="Phobius"/>
    </source>
</evidence>
<protein>
    <submittedName>
        <fullName evidence="2">Uncharacterized protein</fullName>
    </submittedName>
</protein>
<accession>A0A176JZZ9</accession>
<dbReference type="CDD" id="cd09846">
    <property type="entry name" value="DUF1312"/>
    <property type="match status" value="1"/>
</dbReference>
<keyword evidence="1" id="KW-0472">Membrane</keyword>
<organism evidence="2 3">
    <name type="scientific">Kosmotoga arenicorallina S304</name>
    <dbReference type="NCBI Taxonomy" id="1453497"/>
    <lineage>
        <taxon>Bacteria</taxon>
        <taxon>Thermotogati</taxon>
        <taxon>Thermotogota</taxon>
        <taxon>Thermotogae</taxon>
        <taxon>Kosmotogales</taxon>
        <taxon>Kosmotogaceae</taxon>
        <taxon>Kosmotoga</taxon>
    </lineage>
</organism>
<keyword evidence="1" id="KW-0812">Transmembrane</keyword>